<dbReference type="GO" id="GO:0016491">
    <property type="term" value="F:oxidoreductase activity"/>
    <property type="evidence" value="ECO:0007669"/>
    <property type="project" value="UniProtKB-KW"/>
</dbReference>
<feature type="domain" description="Nitroreductase" evidence="4">
    <location>
        <begin position="11"/>
        <end position="65"/>
    </location>
</feature>
<comment type="caution">
    <text evidence="5">The sequence shown here is derived from an EMBL/GenBank/DDBJ whole genome shotgun (WGS) entry which is preliminary data.</text>
</comment>
<evidence type="ECO:0000256" key="1">
    <source>
        <dbReference type="ARBA" id="ARBA00022630"/>
    </source>
</evidence>
<keyword evidence="2" id="KW-0288">FMN</keyword>
<dbReference type="InterPro" id="IPR029479">
    <property type="entry name" value="Nitroreductase"/>
</dbReference>
<dbReference type="Proteomes" id="UP001218021">
    <property type="component" value="Unassembled WGS sequence"/>
</dbReference>
<dbReference type="SUPFAM" id="SSF55469">
    <property type="entry name" value="FMN-dependent nitroreductase-like"/>
    <property type="match status" value="1"/>
</dbReference>
<evidence type="ECO:0000313" key="5">
    <source>
        <dbReference type="EMBL" id="MDC2828405.1"/>
    </source>
</evidence>
<protein>
    <submittedName>
        <fullName evidence="5">Nitroreductase family protein</fullName>
    </submittedName>
</protein>
<dbReference type="Gene3D" id="3.40.109.10">
    <property type="entry name" value="NADH Oxidase"/>
    <property type="match status" value="1"/>
</dbReference>
<evidence type="ECO:0000313" key="6">
    <source>
        <dbReference type="Proteomes" id="UP001218021"/>
    </source>
</evidence>
<gene>
    <name evidence="5" type="ORF">PO158_08950</name>
</gene>
<dbReference type="PANTHER" id="PTHR23026">
    <property type="entry name" value="NADPH NITROREDUCTASE"/>
    <property type="match status" value="1"/>
</dbReference>
<evidence type="ECO:0000256" key="3">
    <source>
        <dbReference type="ARBA" id="ARBA00023002"/>
    </source>
</evidence>
<accession>A0AAJ1HTS4</accession>
<organism evidence="5 6">
    <name type="scientific">Limosilactobacillus mucosae</name>
    <name type="common">Lactobacillus mucosae</name>
    <dbReference type="NCBI Taxonomy" id="97478"/>
    <lineage>
        <taxon>Bacteria</taxon>
        <taxon>Bacillati</taxon>
        <taxon>Bacillota</taxon>
        <taxon>Bacilli</taxon>
        <taxon>Lactobacillales</taxon>
        <taxon>Lactobacillaceae</taxon>
        <taxon>Limosilactobacillus</taxon>
    </lineage>
</organism>
<dbReference type="PANTHER" id="PTHR23026:SF90">
    <property type="entry name" value="IODOTYROSINE DEIODINASE 1"/>
    <property type="match status" value="1"/>
</dbReference>
<sequence>MIQMELMDLLQSRRAFREYDDQPLTSEELQPILLAAETSPVGLGKYRNHRLTVIQDPKVLKQIQNIYQAPTLIVVSSPDPGQLEFIDAGIIVHNMELAAENEGLAANYNMACLASLPKTVIPAGVTPCFAITLGHTKEKLTPRDLDIKRIPINWIKKD</sequence>
<dbReference type="Pfam" id="PF00881">
    <property type="entry name" value="Nitroreductase"/>
    <property type="match status" value="1"/>
</dbReference>
<dbReference type="InterPro" id="IPR000415">
    <property type="entry name" value="Nitroreductase-like"/>
</dbReference>
<reference evidence="5" key="1">
    <citation type="submission" date="2023-01" db="EMBL/GenBank/DDBJ databases">
        <title>Genome analysis of 13 Lactobacillus isolated from gut of wild boar.</title>
        <authorList>
            <person name="Papp P."/>
            <person name="Libisch B."/>
            <person name="Nagy T."/>
            <person name="Olasz F."/>
        </authorList>
    </citation>
    <scope>NUCLEOTIDE SEQUENCE</scope>
    <source>
        <strain evidence="5">F108</strain>
    </source>
</reference>
<name>A0AAJ1HTS4_LIMMU</name>
<evidence type="ECO:0000259" key="4">
    <source>
        <dbReference type="Pfam" id="PF00881"/>
    </source>
</evidence>
<dbReference type="EMBL" id="JAQOND010000031">
    <property type="protein sequence ID" value="MDC2828405.1"/>
    <property type="molecule type" value="Genomic_DNA"/>
</dbReference>
<keyword evidence="1" id="KW-0285">Flavoprotein</keyword>
<proteinExistence type="predicted"/>
<dbReference type="InterPro" id="IPR050627">
    <property type="entry name" value="Nitroreductase/BluB"/>
</dbReference>
<dbReference type="AlphaFoldDB" id="A0AAJ1HTS4"/>
<keyword evidence="3" id="KW-0560">Oxidoreductase</keyword>
<evidence type="ECO:0000256" key="2">
    <source>
        <dbReference type="ARBA" id="ARBA00022643"/>
    </source>
</evidence>